<reference evidence="1 2" key="2">
    <citation type="submission" date="2017-10" db="EMBL/GenBank/DDBJ databases">
        <title>Genome analyses suggest a sexual origin of heterokaryosis in a supposedly ancient asexual fungus.</title>
        <authorList>
            <person name="Corradi N."/>
            <person name="Sedzielewska K."/>
            <person name="Noel J."/>
            <person name="Charron P."/>
            <person name="Farinelli L."/>
            <person name="Marton T."/>
            <person name="Kruger M."/>
            <person name="Pelin A."/>
            <person name="Brachmann A."/>
            <person name="Corradi N."/>
        </authorList>
    </citation>
    <scope>NUCLEOTIDE SEQUENCE [LARGE SCALE GENOMIC DNA]</scope>
    <source>
        <strain evidence="1 2">A1</strain>
    </source>
</reference>
<sequence length="58" mass="6601">MTKTLILTIQIISNNYNNSNNSNNSNDSKRKEEPIQLLKMVPINLICDIINVSLSLIR</sequence>
<proteinExistence type="predicted"/>
<evidence type="ECO:0000313" key="2">
    <source>
        <dbReference type="Proteomes" id="UP000232688"/>
    </source>
</evidence>
<dbReference type="EMBL" id="LLXH01000267">
    <property type="protein sequence ID" value="PKC69649.1"/>
    <property type="molecule type" value="Genomic_DNA"/>
</dbReference>
<comment type="caution">
    <text evidence="1">The sequence shown here is derived from an EMBL/GenBank/DDBJ whole genome shotgun (WGS) entry which is preliminary data.</text>
</comment>
<organism evidence="1 2">
    <name type="scientific">Rhizophagus irregularis</name>
    <dbReference type="NCBI Taxonomy" id="588596"/>
    <lineage>
        <taxon>Eukaryota</taxon>
        <taxon>Fungi</taxon>
        <taxon>Fungi incertae sedis</taxon>
        <taxon>Mucoromycota</taxon>
        <taxon>Glomeromycotina</taxon>
        <taxon>Glomeromycetes</taxon>
        <taxon>Glomerales</taxon>
        <taxon>Glomeraceae</taxon>
        <taxon>Rhizophagus</taxon>
    </lineage>
</organism>
<dbReference type="VEuPathDB" id="FungiDB:RhiirA1_455754"/>
<gene>
    <name evidence="1" type="ORF">RhiirA1_455754</name>
</gene>
<accession>A0A2N0S264</accession>
<evidence type="ECO:0000313" key="1">
    <source>
        <dbReference type="EMBL" id="PKC69649.1"/>
    </source>
</evidence>
<dbReference type="AlphaFoldDB" id="A0A2N0S264"/>
<name>A0A2N0S264_9GLOM</name>
<dbReference type="Proteomes" id="UP000232688">
    <property type="component" value="Unassembled WGS sequence"/>
</dbReference>
<protein>
    <submittedName>
        <fullName evidence="1">Uncharacterized protein</fullName>
    </submittedName>
</protein>
<reference evidence="1 2" key="1">
    <citation type="submission" date="2017-10" db="EMBL/GenBank/DDBJ databases">
        <title>Extensive intraspecific genome diversity in a model arbuscular mycorrhizal fungus.</title>
        <authorList>
            <person name="Chen E.C.H."/>
            <person name="Morin E."/>
            <person name="Baudet D."/>
            <person name="Noel J."/>
            <person name="Ndikumana S."/>
            <person name="Charron P."/>
            <person name="St-Onge C."/>
            <person name="Giorgi J."/>
            <person name="Grigoriev I.V."/>
            <person name="Roux C."/>
            <person name="Martin F.M."/>
            <person name="Corradi N."/>
        </authorList>
    </citation>
    <scope>NUCLEOTIDE SEQUENCE [LARGE SCALE GENOMIC DNA]</scope>
    <source>
        <strain evidence="1 2">A1</strain>
    </source>
</reference>